<dbReference type="STRING" id="1094715.GCA_000236165_01616"/>
<dbReference type="EMBL" id="UGGT01000001">
    <property type="protein sequence ID" value="STO20746.1"/>
    <property type="molecule type" value="Genomic_DNA"/>
</dbReference>
<gene>
    <name evidence="1" type="ORF">NCTC11370_00805</name>
</gene>
<protein>
    <submittedName>
        <fullName evidence="1">Uncharacterized protein</fullName>
    </submittedName>
</protein>
<accession>A0A377G7H0</accession>
<keyword evidence="2" id="KW-1185">Reference proteome</keyword>
<dbReference type="AlphaFoldDB" id="A0A377G7H0"/>
<sequence length="29" mass="3476">MLFGVSAKKANRQFWKLVYDFLNILIFGR</sequence>
<proteinExistence type="predicted"/>
<organism evidence="1 2">
    <name type="scientific">Fluoribacter dumoffii</name>
    <dbReference type="NCBI Taxonomy" id="463"/>
    <lineage>
        <taxon>Bacteria</taxon>
        <taxon>Pseudomonadati</taxon>
        <taxon>Pseudomonadota</taxon>
        <taxon>Gammaproteobacteria</taxon>
        <taxon>Legionellales</taxon>
        <taxon>Legionellaceae</taxon>
        <taxon>Fluoribacter</taxon>
    </lineage>
</organism>
<reference evidence="1 2" key="1">
    <citation type="submission" date="2018-06" db="EMBL/GenBank/DDBJ databases">
        <authorList>
            <consortium name="Pathogen Informatics"/>
            <person name="Doyle S."/>
        </authorList>
    </citation>
    <scope>NUCLEOTIDE SEQUENCE [LARGE SCALE GENOMIC DNA]</scope>
    <source>
        <strain evidence="1 2">NCTC11370</strain>
    </source>
</reference>
<evidence type="ECO:0000313" key="2">
    <source>
        <dbReference type="Proteomes" id="UP000254554"/>
    </source>
</evidence>
<name>A0A377G7H0_9GAMM</name>
<dbReference type="Proteomes" id="UP000254554">
    <property type="component" value="Unassembled WGS sequence"/>
</dbReference>
<evidence type="ECO:0000313" key="1">
    <source>
        <dbReference type="EMBL" id="STO20746.1"/>
    </source>
</evidence>